<evidence type="ECO:0000256" key="4">
    <source>
        <dbReference type="ARBA" id="ARBA00016902"/>
    </source>
</evidence>
<evidence type="ECO:0000256" key="10">
    <source>
        <dbReference type="ARBA" id="ARBA00029986"/>
    </source>
</evidence>
<dbReference type="InterPro" id="IPR008880">
    <property type="entry name" value="Trigger_fac_C"/>
</dbReference>
<dbReference type="EC" id="5.2.1.8" evidence="3 11"/>
<evidence type="ECO:0000256" key="6">
    <source>
        <dbReference type="ARBA" id="ARBA00023110"/>
    </source>
</evidence>
<sequence length="479" mass="54467">MKVSVEKLPTSEAVLNVDVTWDEMQKASDKAYRKLVKQVDIQGFRRGKAPRAILERRVGKEYIYQEGLDDLISEAYRNALKENDLTPITQPKLDAPVFEMGQDYHFSLTVPIITPVKLPDYKSMHFDREEAAVTSEEVEQEIESFQNRLAEWESVERPVEYGDRIKADLKLTSGDQQISDLKDNTFEITNDERHGLFSGMDEHLIGMKAGESKSFTTTIPEDYSNEKLAGKEANYEVTVNTVEAKQVPALDDEFAKKVSDDQFDNMEDLRKAVSDNTLERKKRTINEELRETAMKAIVDQTEFSIHPVLIDEEVAEMEHQFGHMLEQQHLNMAQYLKMVNKTPEEYRQELRPEAEDRIKRQLVQEQIANEENITVEPSEIEALFNAYEQIGQPLPQTEDQIRSLMLSFRREKTLSRLIELTTDPDPDAEIEEEEAAEDAAVANAEAAALASETEATDSSAEEAAAATPLPGDQTTETVE</sequence>
<evidence type="ECO:0000259" key="15">
    <source>
        <dbReference type="Pfam" id="PF05697"/>
    </source>
</evidence>
<dbReference type="Gene3D" id="1.10.3120.10">
    <property type="entry name" value="Trigger factor, C-terminal domain"/>
    <property type="match status" value="1"/>
</dbReference>
<dbReference type="PIRSF" id="PIRSF003095">
    <property type="entry name" value="Trigger_factor"/>
    <property type="match status" value="1"/>
</dbReference>
<dbReference type="InterPro" id="IPR037041">
    <property type="entry name" value="Trigger_fac_C_sf"/>
</dbReference>
<dbReference type="InterPro" id="IPR046357">
    <property type="entry name" value="PPIase_dom_sf"/>
</dbReference>
<proteinExistence type="inferred from homology"/>
<accession>A0ABQ6FXJ5</accession>
<dbReference type="InterPro" id="IPR036611">
    <property type="entry name" value="Trigger_fac_ribosome-bd_sf"/>
</dbReference>
<evidence type="ECO:0000256" key="11">
    <source>
        <dbReference type="HAMAP-Rule" id="MF_00303"/>
    </source>
</evidence>
<dbReference type="InterPro" id="IPR008881">
    <property type="entry name" value="Trigger_fac_ribosome-bd_bac"/>
</dbReference>
<dbReference type="RefSeq" id="WP_338254038.1">
    <property type="nucleotide sequence ID" value="NZ_BSRI01000002.1"/>
</dbReference>
<evidence type="ECO:0000256" key="5">
    <source>
        <dbReference type="ARBA" id="ARBA00022618"/>
    </source>
</evidence>
<dbReference type="HAMAP" id="MF_00303">
    <property type="entry name" value="Trigger_factor_Tig"/>
    <property type="match status" value="1"/>
</dbReference>
<evidence type="ECO:0000256" key="7">
    <source>
        <dbReference type="ARBA" id="ARBA00023186"/>
    </source>
</evidence>
<dbReference type="SUPFAM" id="SSF54534">
    <property type="entry name" value="FKBP-like"/>
    <property type="match status" value="1"/>
</dbReference>
<keyword evidence="8 11" id="KW-0413">Isomerase</keyword>
<dbReference type="SUPFAM" id="SSF102735">
    <property type="entry name" value="Trigger factor ribosome-binding domain"/>
    <property type="match status" value="1"/>
</dbReference>
<protein>
    <recommendedName>
        <fullName evidence="4 11">Trigger factor</fullName>
        <shortName evidence="11">TF</shortName>
        <ecNumber evidence="3 11">5.2.1.8</ecNumber>
    </recommendedName>
    <alternativeName>
        <fullName evidence="10 11">PPIase</fullName>
    </alternativeName>
</protein>
<comment type="subcellular location">
    <subcellularLocation>
        <location evidence="11">Cytoplasm</location>
    </subcellularLocation>
    <text evidence="11">About half TF is bound to the ribosome near the polypeptide exit tunnel while the other half is free in the cytoplasm.</text>
</comment>
<feature type="domain" description="Trigger factor ribosome-binding bacterial" evidence="15">
    <location>
        <begin position="1"/>
        <end position="144"/>
    </location>
</feature>
<feature type="domain" description="Trigger factor C-terminal" evidence="16">
    <location>
        <begin position="266"/>
        <end position="384"/>
    </location>
</feature>
<keyword evidence="5 11" id="KW-0132">Cell division</keyword>
<dbReference type="PANTHER" id="PTHR30560:SF3">
    <property type="entry name" value="TRIGGER FACTOR-LIKE PROTEIN TIG, CHLOROPLASTIC"/>
    <property type="match status" value="1"/>
</dbReference>
<keyword evidence="18" id="KW-1185">Reference proteome</keyword>
<feature type="coiled-coil region" evidence="12">
    <location>
        <begin position="128"/>
        <end position="155"/>
    </location>
</feature>
<evidence type="ECO:0000256" key="13">
    <source>
        <dbReference type="SAM" id="MobiDB-lite"/>
    </source>
</evidence>
<evidence type="ECO:0000259" key="14">
    <source>
        <dbReference type="Pfam" id="PF00254"/>
    </source>
</evidence>
<comment type="catalytic activity">
    <reaction evidence="1 11">
        <text>[protein]-peptidylproline (omega=180) = [protein]-peptidylproline (omega=0)</text>
        <dbReference type="Rhea" id="RHEA:16237"/>
        <dbReference type="Rhea" id="RHEA-COMP:10747"/>
        <dbReference type="Rhea" id="RHEA-COMP:10748"/>
        <dbReference type="ChEBI" id="CHEBI:83833"/>
        <dbReference type="ChEBI" id="CHEBI:83834"/>
        <dbReference type="EC" id="5.2.1.8"/>
    </reaction>
</comment>
<evidence type="ECO:0000256" key="3">
    <source>
        <dbReference type="ARBA" id="ARBA00013194"/>
    </source>
</evidence>
<evidence type="ECO:0000256" key="1">
    <source>
        <dbReference type="ARBA" id="ARBA00000971"/>
    </source>
</evidence>
<comment type="domain">
    <text evidence="11">Consists of 3 domains; the N-terminus binds the ribosome, the middle domain has PPIase activity, while the C-terminus has intrinsic chaperone activity on its own.</text>
</comment>
<dbReference type="InterPro" id="IPR027304">
    <property type="entry name" value="Trigger_fact/SurA_dom_sf"/>
</dbReference>
<gene>
    <name evidence="11 17" type="primary">tig</name>
    <name evidence="17" type="ORF">KDH_47990</name>
</gene>
<reference evidence="17 18" key="1">
    <citation type="submission" date="2023-02" db="EMBL/GenBank/DDBJ databases">
        <title>Dictyobacter halimunensis sp. nov., a new member of the class Ktedonobacteria from forest soil in a geothermal area.</title>
        <authorList>
            <person name="Rachmania M.K."/>
            <person name="Ningsih F."/>
            <person name="Sakai Y."/>
            <person name="Yabe S."/>
            <person name="Yokota A."/>
            <person name="Sjamsuridzal W."/>
        </authorList>
    </citation>
    <scope>NUCLEOTIDE SEQUENCE [LARGE SCALE GENOMIC DNA]</scope>
    <source>
        <strain evidence="17 18">S3.2.2.5</strain>
    </source>
</reference>
<evidence type="ECO:0000256" key="8">
    <source>
        <dbReference type="ARBA" id="ARBA00023235"/>
    </source>
</evidence>
<keyword evidence="6 11" id="KW-0697">Rotamase</keyword>
<comment type="caution">
    <text evidence="17">The sequence shown here is derived from an EMBL/GenBank/DDBJ whole genome shotgun (WGS) entry which is preliminary data.</text>
</comment>
<dbReference type="InterPro" id="IPR005215">
    <property type="entry name" value="Trig_fac"/>
</dbReference>
<dbReference type="Pfam" id="PF00254">
    <property type="entry name" value="FKBP_C"/>
    <property type="match status" value="1"/>
</dbReference>
<dbReference type="InterPro" id="IPR001179">
    <property type="entry name" value="PPIase_FKBP_dom"/>
</dbReference>
<comment type="similarity">
    <text evidence="2 11">Belongs to the FKBP-type PPIase family. Tig subfamily.</text>
</comment>
<dbReference type="EMBL" id="BSRI01000002">
    <property type="protein sequence ID" value="GLV57965.1"/>
    <property type="molecule type" value="Genomic_DNA"/>
</dbReference>
<dbReference type="Gene3D" id="3.30.70.1050">
    <property type="entry name" value="Trigger factor ribosome-binding domain"/>
    <property type="match status" value="1"/>
</dbReference>
<dbReference type="Pfam" id="PF05698">
    <property type="entry name" value="Trigger_C"/>
    <property type="match status" value="1"/>
</dbReference>
<dbReference type="Pfam" id="PF05697">
    <property type="entry name" value="Trigger_N"/>
    <property type="match status" value="1"/>
</dbReference>
<evidence type="ECO:0000313" key="18">
    <source>
        <dbReference type="Proteomes" id="UP001344906"/>
    </source>
</evidence>
<keyword evidence="7 11" id="KW-0143">Chaperone</keyword>
<dbReference type="NCBIfam" id="TIGR00115">
    <property type="entry name" value="tig"/>
    <property type="match status" value="1"/>
</dbReference>
<comment type="function">
    <text evidence="11">Involved in protein export. Acts as a chaperone by maintaining the newly synthesized protein in an open conformation. Functions as a peptidyl-prolyl cis-trans isomerase.</text>
</comment>
<evidence type="ECO:0000259" key="16">
    <source>
        <dbReference type="Pfam" id="PF05698"/>
    </source>
</evidence>
<keyword evidence="11" id="KW-0963">Cytoplasm</keyword>
<dbReference type="PANTHER" id="PTHR30560">
    <property type="entry name" value="TRIGGER FACTOR CHAPERONE AND PEPTIDYL-PROLYL CIS/TRANS ISOMERASE"/>
    <property type="match status" value="1"/>
</dbReference>
<feature type="compositionally biased region" description="Acidic residues" evidence="13">
    <location>
        <begin position="422"/>
        <end position="437"/>
    </location>
</feature>
<dbReference type="Proteomes" id="UP001344906">
    <property type="component" value="Unassembled WGS sequence"/>
</dbReference>
<feature type="compositionally biased region" description="Low complexity" evidence="13">
    <location>
        <begin position="438"/>
        <end position="467"/>
    </location>
</feature>
<evidence type="ECO:0000313" key="17">
    <source>
        <dbReference type="EMBL" id="GLV57965.1"/>
    </source>
</evidence>
<keyword evidence="12" id="KW-0175">Coiled coil</keyword>
<feature type="domain" description="PPIase FKBP-type" evidence="14">
    <location>
        <begin position="159"/>
        <end position="239"/>
    </location>
</feature>
<feature type="region of interest" description="Disordered" evidence="13">
    <location>
        <begin position="420"/>
        <end position="479"/>
    </location>
</feature>
<evidence type="ECO:0000256" key="2">
    <source>
        <dbReference type="ARBA" id="ARBA00005464"/>
    </source>
</evidence>
<evidence type="ECO:0000256" key="12">
    <source>
        <dbReference type="SAM" id="Coils"/>
    </source>
</evidence>
<name>A0ABQ6FXJ5_9CHLR</name>
<dbReference type="Gene3D" id="3.10.50.40">
    <property type="match status" value="1"/>
</dbReference>
<organism evidence="17 18">
    <name type="scientific">Dictyobacter halimunensis</name>
    <dbReference type="NCBI Taxonomy" id="3026934"/>
    <lineage>
        <taxon>Bacteria</taxon>
        <taxon>Bacillati</taxon>
        <taxon>Chloroflexota</taxon>
        <taxon>Ktedonobacteria</taxon>
        <taxon>Ktedonobacterales</taxon>
        <taxon>Dictyobacteraceae</taxon>
        <taxon>Dictyobacter</taxon>
    </lineage>
</organism>
<keyword evidence="9 11" id="KW-0131">Cell cycle</keyword>
<dbReference type="SUPFAM" id="SSF109998">
    <property type="entry name" value="Triger factor/SurA peptide-binding domain-like"/>
    <property type="match status" value="1"/>
</dbReference>
<evidence type="ECO:0000256" key="9">
    <source>
        <dbReference type="ARBA" id="ARBA00023306"/>
    </source>
</evidence>